<dbReference type="PANTHER" id="PTHR48071">
    <property type="entry name" value="SRCR DOMAIN-CONTAINING PROTEIN"/>
    <property type="match status" value="1"/>
</dbReference>
<dbReference type="EnsemblMetazoa" id="XM_030975553">
    <property type="protein sequence ID" value="XP_030831413"/>
    <property type="gene ID" value="LOC105440155"/>
</dbReference>
<evidence type="ECO:0000256" key="6">
    <source>
        <dbReference type="ARBA" id="ARBA00023136"/>
    </source>
</evidence>
<protein>
    <recommendedName>
        <fullName evidence="11">SRCR domain-containing protein</fullName>
    </recommendedName>
</protein>
<dbReference type="PANTHER" id="PTHR48071:SF18">
    <property type="entry name" value="DELETED IN MALIGNANT BRAIN TUMORS 1 PROTEIN-RELATED"/>
    <property type="match status" value="1"/>
</dbReference>
<feature type="transmembrane region" description="Helical" evidence="10">
    <location>
        <begin position="119"/>
        <end position="137"/>
    </location>
</feature>
<organism evidence="12 13">
    <name type="scientific">Strongylocentrotus purpuratus</name>
    <name type="common">Purple sea urchin</name>
    <dbReference type="NCBI Taxonomy" id="7668"/>
    <lineage>
        <taxon>Eukaryota</taxon>
        <taxon>Metazoa</taxon>
        <taxon>Echinodermata</taxon>
        <taxon>Eleutherozoa</taxon>
        <taxon>Echinozoa</taxon>
        <taxon>Echinoidea</taxon>
        <taxon>Euechinoidea</taxon>
        <taxon>Echinacea</taxon>
        <taxon>Camarodonta</taxon>
        <taxon>Echinidea</taxon>
        <taxon>Strongylocentrotidae</taxon>
        <taxon>Strongylocentrotus</taxon>
    </lineage>
</organism>
<dbReference type="RefSeq" id="XP_030831413.1">
    <property type="nucleotide sequence ID" value="XM_030975553.1"/>
</dbReference>
<dbReference type="GO" id="GO:0016020">
    <property type="term" value="C:membrane"/>
    <property type="evidence" value="ECO:0007669"/>
    <property type="project" value="UniProtKB-SubCell"/>
</dbReference>
<dbReference type="AlphaFoldDB" id="A0A7M7N5H2"/>
<dbReference type="InterPro" id="IPR001190">
    <property type="entry name" value="SRCR"/>
</dbReference>
<keyword evidence="5 10" id="KW-1133">Transmembrane helix</keyword>
<proteinExistence type="predicted"/>
<comment type="caution">
    <text evidence="9">Lacks conserved residue(s) required for the propagation of feature annotation.</text>
</comment>
<dbReference type="SMART" id="SM00202">
    <property type="entry name" value="SR"/>
    <property type="match status" value="1"/>
</dbReference>
<evidence type="ECO:0000256" key="8">
    <source>
        <dbReference type="ARBA" id="ARBA00023180"/>
    </source>
</evidence>
<dbReference type="Proteomes" id="UP000007110">
    <property type="component" value="Unassembled WGS sequence"/>
</dbReference>
<feature type="domain" description="SRCR" evidence="11">
    <location>
        <begin position="3"/>
        <end position="105"/>
    </location>
</feature>
<keyword evidence="7 9" id="KW-1015">Disulfide bond</keyword>
<feature type="disulfide bond" evidence="9">
    <location>
        <begin position="76"/>
        <end position="86"/>
    </location>
</feature>
<keyword evidence="6 10" id="KW-0472">Membrane</keyword>
<name>A0A7M7N5H2_STRPU</name>
<evidence type="ECO:0000313" key="13">
    <source>
        <dbReference type="Proteomes" id="UP000007110"/>
    </source>
</evidence>
<dbReference type="Pfam" id="PF00530">
    <property type="entry name" value="SRCR"/>
    <property type="match status" value="1"/>
</dbReference>
<evidence type="ECO:0000256" key="9">
    <source>
        <dbReference type="PROSITE-ProRule" id="PRU00196"/>
    </source>
</evidence>
<dbReference type="SUPFAM" id="SSF56487">
    <property type="entry name" value="SRCR-like"/>
    <property type="match status" value="1"/>
</dbReference>
<keyword evidence="4" id="KW-0677">Repeat</keyword>
<dbReference type="InterPro" id="IPR036772">
    <property type="entry name" value="SRCR-like_dom_sf"/>
</dbReference>
<reference evidence="12" key="2">
    <citation type="submission" date="2021-01" db="UniProtKB">
        <authorList>
            <consortium name="EnsemblMetazoa"/>
        </authorList>
    </citation>
    <scope>IDENTIFICATION</scope>
</reference>
<comment type="subcellular location">
    <subcellularLocation>
        <location evidence="1">Membrane</location>
        <topology evidence="1">Single-pass membrane protein</topology>
    </subcellularLocation>
</comment>
<keyword evidence="8" id="KW-0325">Glycoprotein</keyword>
<evidence type="ECO:0000256" key="4">
    <source>
        <dbReference type="ARBA" id="ARBA00022737"/>
    </source>
</evidence>
<evidence type="ECO:0000313" key="12">
    <source>
        <dbReference type="EnsemblMetazoa" id="XP_030831413"/>
    </source>
</evidence>
<dbReference type="KEGG" id="spu:105440155"/>
<evidence type="ECO:0000259" key="11">
    <source>
        <dbReference type="PROSITE" id="PS50287"/>
    </source>
</evidence>
<evidence type="ECO:0000256" key="7">
    <source>
        <dbReference type="ARBA" id="ARBA00023157"/>
    </source>
</evidence>
<evidence type="ECO:0000256" key="2">
    <source>
        <dbReference type="ARBA" id="ARBA00022692"/>
    </source>
</evidence>
<reference evidence="13" key="1">
    <citation type="submission" date="2015-02" db="EMBL/GenBank/DDBJ databases">
        <title>Genome sequencing for Strongylocentrotus purpuratus.</title>
        <authorList>
            <person name="Murali S."/>
            <person name="Liu Y."/>
            <person name="Vee V."/>
            <person name="English A."/>
            <person name="Wang M."/>
            <person name="Skinner E."/>
            <person name="Han Y."/>
            <person name="Muzny D.M."/>
            <person name="Worley K.C."/>
            <person name="Gibbs R.A."/>
        </authorList>
    </citation>
    <scope>NUCLEOTIDE SEQUENCE</scope>
</reference>
<dbReference type="PRINTS" id="PR00258">
    <property type="entry name" value="SPERACTRCPTR"/>
</dbReference>
<evidence type="ECO:0000256" key="10">
    <source>
        <dbReference type="SAM" id="Phobius"/>
    </source>
</evidence>
<dbReference type="InParanoid" id="A0A7M7N5H2"/>
<dbReference type="GeneID" id="105440155"/>
<keyword evidence="2 10" id="KW-0812">Transmembrane</keyword>
<sequence>MEIRLMYGMNSAEGAVVMYKDNRWWPICGESWTHTEAKIVCKQLGFPYPYAESHSLPAYIDMNVSRGMNWLDGFQCGGHESQLKWCRYAGWGYCTSRLAAGVTCHRPTVSESSIFESNYLWPLAMVMFGGFTIFVCYKKAREQHNMQTTTLHQHTLSLEESDDENPPETGNQVYPDSVIHHHNAAFNGGNLKTTYTTRPLSRTYKGTYPWPMCKGNLLT</sequence>
<accession>A0A7M7N5H2</accession>
<dbReference type="PROSITE" id="PS50287">
    <property type="entry name" value="SRCR_2"/>
    <property type="match status" value="1"/>
</dbReference>
<dbReference type="FunFam" id="3.10.250.10:FF:000016">
    <property type="entry name" value="Scavenger receptor cysteine-rich protein type 12"/>
    <property type="match status" value="1"/>
</dbReference>
<keyword evidence="13" id="KW-1185">Reference proteome</keyword>
<keyword evidence="3" id="KW-0732">Signal</keyword>
<dbReference type="OrthoDB" id="10451240at2759"/>
<evidence type="ECO:0000256" key="5">
    <source>
        <dbReference type="ARBA" id="ARBA00022989"/>
    </source>
</evidence>
<dbReference type="Gene3D" id="3.10.250.10">
    <property type="entry name" value="SRCR-like domain"/>
    <property type="match status" value="1"/>
</dbReference>
<evidence type="ECO:0000256" key="1">
    <source>
        <dbReference type="ARBA" id="ARBA00004167"/>
    </source>
</evidence>
<evidence type="ECO:0000256" key="3">
    <source>
        <dbReference type="ARBA" id="ARBA00022729"/>
    </source>
</evidence>